<dbReference type="EMBL" id="MWWY01000027">
    <property type="protein sequence ID" value="OZG63880.1"/>
    <property type="molecule type" value="Genomic_DNA"/>
</dbReference>
<evidence type="ECO:0000313" key="4">
    <source>
        <dbReference type="Proteomes" id="UP000216074"/>
    </source>
</evidence>
<dbReference type="PANTHER" id="PTHR46797">
    <property type="entry name" value="HTH-TYPE TRANSCRIPTIONAL REGULATOR"/>
    <property type="match status" value="1"/>
</dbReference>
<accession>A0A261FXG9</accession>
<dbReference type="OrthoDB" id="3233745at2"/>
<dbReference type="InterPro" id="IPR001387">
    <property type="entry name" value="Cro/C1-type_HTH"/>
</dbReference>
<keyword evidence="1" id="KW-0238">DNA-binding</keyword>
<gene>
    <name evidence="3" type="ORF">BHAP_1504</name>
</gene>
<reference evidence="3 4" key="1">
    <citation type="journal article" date="2017" name="BMC Genomics">
        <title>Comparative genomic and phylogenomic analyses of the Bifidobacteriaceae family.</title>
        <authorList>
            <person name="Lugli G.A."/>
            <person name="Milani C."/>
            <person name="Turroni F."/>
            <person name="Duranti S."/>
            <person name="Mancabelli L."/>
            <person name="Mangifesta M."/>
            <person name="Ferrario C."/>
            <person name="Modesto M."/>
            <person name="Mattarelli P."/>
            <person name="Jiri K."/>
            <person name="van Sinderen D."/>
            <person name="Ventura M."/>
        </authorList>
    </citation>
    <scope>NUCLEOTIDE SEQUENCE [LARGE SCALE GENOMIC DNA]</scope>
    <source>
        <strain evidence="3 4">DSM 100202</strain>
    </source>
</reference>
<dbReference type="Gene3D" id="1.10.260.40">
    <property type="entry name" value="lambda repressor-like DNA-binding domains"/>
    <property type="match status" value="1"/>
</dbReference>
<sequence length="92" mass="9828">MPTQPFDTLFNNAMRDPNMAELVNSHMAQMTVGIQLSQARTDAGMSMDTLSQESGVAKSTIIHIEHGDASPTISTLAKLAAAMGKTFQTAFV</sequence>
<keyword evidence="4" id="KW-1185">Reference proteome</keyword>
<dbReference type="PANTHER" id="PTHR46797:SF1">
    <property type="entry name" value="METHYLPHOSPHONATE SYNTHASE"/>
    <property type="match status" value="1"/>
</dbReference>
<dbReference type="Proteomes" id="UP000216074">
    <property type="component" value="Unassembled WGS sequence"/>
</dbReference>
<proteinExistence type="predicted"/>
<dbReference type="RefSeq" id="WP_094730114.1">
    <property type="nucleotide sequence ID" value="NZ_MWWY01000027.1"/>
</dbReference>
<evidence type="ECO:0000259" key="2">
    <source>
        <dbReference type="PROSITE" id="PS50943"/>
    </source>
</evidence>
<dbReference type="GO" id="GO:0005829">
    <property type="term" value="C:cytosol"/>
    <property type="evidence" value="ECO:0007669"/>
    <property type="project" value="TreeGrafter"/>
</dbReference>
<evidence type="ECO:0000313" key="3">
    <source>
        <dbReference type="EMBL" id="OZG63880.1"/>
    </source>
</evidence>
<evidence type="ECO:0000256" key="1">
    <source>
        <dbReference type="ARBA" id="ARBA00023125"/>
    </source>
</evidence>
<dbReference type="GO" id="GO:0003700">
    <property type="term" value="F:DNA-binding transcription factor activity"/>
    <property type="evidence" value="ECO:0007669"/>
    <property type="project" value="TreeGrafter"/>
</dbReference>
<feature type="domain" description="HTH cro/C1-type" evidence="2">
    <location>
        <begin position="36"/>
        <end position="90"/>
    </location>
</feature>
<dbReference type="CDD" id="cd00093">
    <property type="entry name" value="HTH_XRE"/>
    <property type="match status" value="1"/>
</dbReference>
<dbReference type="AlphaFoldDB" id="A0A261FXG9"/>
<protein>
    <submittedName>
        <fullName evidence="3">XRE family transcriptional regulator</fullName>
    </submittedName>
</protein>
<dbReference type="Pfam" id="PF01381">
    <property type="entry name" value="HTH_3"/>
    <property type="match status" value="1"/>
</dbReference>
<dbReference type="InterPro" id="IPR010982">
    <property type="entry name" value="Lambda_DNA-bd_dom_sf"/>
</dbReference>
<dbReference type="GO" id="GO:0003677">
    <property type="term" value="F:DNA binding"/>
    <property type="evidence" value="ECO:0007669"/>
    <property type="project" value="UniProtKB-KW"/>
</dbReference>
<dbReference type="PROSITE" id="PS50943">
    <property type="entry name" value="HTH_CROC1"/>
    <property type="match status" value="1"/>
</dbReference>
<dbReference type="SUPFAM" id="SSF47413">
    <property type="entry name" value="lambda repressor-like DNA-binding domains"/>
    <property type="match status" value="1"/>
</dbReference>
<name>A0A261FXG9_9BIFI</name>
<organism evidence="3 4">
    <name type="scientific">Bifidobacterium hapali</name>
    <dbReference type="NCBI Taxonomy" id="1630172"/>
    <lineage>
        <taxon>Bacteria</taxon>
        <taxon>Bacillati</taxon>
        <taxon>Actinomycetota</taxon>
        <taxon>Actinomycetes</taxon>
        <taxon>Bifidobacteriales</taxon>
        <taxon>Bifidobacteriaceae</taxon>
        <taxon>Bifidobacterium</taxon>
    </lineage>
</organism>
<dbReference type="SMART" id="SM00530">
    <property type="entry name" value="HTH_XRE"/>
    <property type="match status" value="1"/>
</dbReference>
<dbReference type="InterPro" id="IPR050807">
    <property type="entry name" value="TransReg_Diox_bact_type"/>
</dbReference>
<comment type="caution">
    <text evidence="3">The sequence shown here is derived from an EMBL/GenBank/DDBJ whole genome shotgun (WGS) entry which is preliminary data.</text>
</comment>